<sequence>MAGSNAVSEPIWNSEDAPDSVVLGPVGWVLVALRGVPLALLVFGGLAVLVLIRLFEYPLFGVRRPITPFIPQFVCRNAFRILGIGFRTSGELMRQRGAVVANHTSWLDIFALNARKRVYFVSKAEVAKWPVIGWLARATGTVFIERDRKKAKEQTKVFEARLKAGHKLLFFPEGTSTDGLRILPFKTTLFAAFFADELREFMYVQPVTVIFHAPNGQPERFYGWWGEMDFGPHLIKTLGARRQGSVELIYHAPAKVSDFEDRKALAAHCEEAVRHAHSLARLEK</sequence>
<keyword evidence="6 8" id="KW-0472">Membrane</keyword>
<evidence type="ECO:0000256" key="3">
    <source>
        <dbReference type="ARBA" id="ARBA00022692"/>
    </source>
</evidence>
<dbReference type="RefSeq" id="WP_068331225.1">
    <property type="nucleotide sequence ID" value="NZ_LQBP01000001.1"/>
</dbReference>
<dbReference type="SMART" id="SM00563">
    <property type="entry name" value="PlsC"/>
    <property type="match status" value="1"/>
</dbReference>
<comment type="caution">
    <text evidence="10">The sequence shown here is derived from an EMBL/GenBank/DDBJ whole genome shotgun (WGS) entry which is preliminary data.</text>
</comment>
<proteinExistence type="predicted"/>
<organism evidence="10 11">
    <name type="scientific">Ruegeria profundi</name>
    <dbReference type="NCBI Taxonomy" id="1685378"/>
    <lineage>
        <taxon>Bacteria</taxon>
        <taxon>Pseudomonadati</taxon>
        <taxon>Pseudomonadota</taxon>
        <taxon>Alphaproteobacteria</taxon>
        <taxon>Rhodobacterales</taxon>
        <taxon>Roseobacteraceae</taxon>
        <taxon>Ruegeria</taxon>
    </lineage>
</organism>
<dbReference type="GO" id="GO:0016020">
    <property type="term" value="C:membrane"/>
    <property type="evidence" value="ECO:0007669"/>
    <property type="project" value="UniProtKB-SubCell"/>
</dbReference>
<feature type="transmembrane region" description="Helical" evidence="8">
    <location>
        <begin position="28"/>
        <end position="55"/>
    </location>
</feature>
<dbReference type="STRING" id="1685378.AVO44_00570"/>
<dbReference type="PANTHER" id="PTHR23063">
    <property type="entry name" value="PHOSPHOLIPID ACYLTRANSFERASE"/>
    <property type="match status" value="1"/>
</dbReference>
<dbReference type="OrthoDB" id="9806880at2"/>
<name>A0A0X3U1V7_9RHOB</name>
<protein>
    <submittedName>
        <fullName evidence="10">Acyl-phosphate glycerol 3-phosphate acyltransferase</fullName>
    </submittedName>
</protein>
<dbReference type="Pfam" id="PF01553">
    <property type="entry name" value="Acyltransferase"/>
    <property type="match status" value="1"/>
</dbReference>
<evidence type="ECO:0000256" key="4">
    <source>
        <dbReference type="ARBA" id="ARBA00022989"/>
    </source>
</evidence>
<keyword evidence="7 10" id="KW-0012">Acyltransferase</keyword>
<dbReference type="SUPFAM" id="SSF69593">
    <property type="entry name" value="Glycerol-3-phosphate (1)-acyltransferase"/>
    <property type="match status" value="1"/>
</dbReference>
<keyword evidence="11" id="KW-1185">Reference proteome</keyword>
<dbReference type="PANTHER" id="PTHR23063:SF52">
    <property type="entry name" value="LYSOPHOSPHATIDYLCHOLINE ACYLTRANSFERASE"/>
    <property type="match status" value="1"/>
</dbReference>
<dbReference type="InterPro" id="IPR002123">
    <property type="entry name" value="Plipid/glycerol_acylTrfase"/>
</dbReference>
<dbReference type="AlphaFoldDB" id="A0A0X3U1V7"/>
<keyword evidence="5" id="KW-0443">Lipid metabolism</keyword>
<accession>A0A0X3U1V7</accession>
<evidence type="ECO:0000256" key="2">
    <source>
        <dbReference type="ARBA" id="ARBA00022679"/>
    </source>
</evidence>
<gene>
    <name evidence="10" type="ORF">AVO44_00570</name>
</gene>
<comment type="subcellular location">
    <subcellularLocation>
        <location evidence="1">Membrane</location>
    </subcellularLocation>
</comment>
<dbReference type="CDD" id="cd07989">
    <property type="entry name" value="LPLAT_AGPAT-like"/>
    <property type="match status" value="1"/>
</dbReference>
<evidence type="ECO:0000313" key="11">
    <source>
        <dbReference type="Proteomes" id="UP000053690"/>
    </source>
</evidence>
<evidence type="ECO:0000256" key="7">
    <source>
        <dbReference type="ARBA" id="ARBA00023315"/>
    </source>
</evidence>
<reference evidence="11" key="1">
    <citation type="submission" date="2015-12" db="EMBL/GenBank/DDBJ databases">
        <authorList>
            <person name="Zhang G."/>
            <person name="Stingl U."/>
        </authorList>
    </citation>
    <scope>NUCLEOTIDE SEQUENCE [LARGE SCALE GENOMIC DNA]</scope>
    <source>
        <strain evidence="11">ZGT108</strain>
    </source>
</reference>
<keyword evidence="4 8" id="KW-1133">Transmembrane helix</keyword>
<evidence type="ECO:0000259" key="9">
    <source>
        <dbReference type="SMART" id="SM00563"/>
    </source>
</evidence>
<dbReference type="EMBL" id="LQBP01000001">
    <property type="protein sequence ID" value="KUJ81822.1"/>
    <property type="molecule type" value="Genomic_DNA"/>
</dbReference>
<feature type="domain" description="Phospholipid/glycerol acyltransferase" evidence="9">
    <location>
        <begin position="97"/>
        <end position="212"/>
    </location>
</feature>
<dbReference type="GO" id="GO:0016746">
    <property type="term" value="F:acyltransferase activity"/>
    <property type="evidence" value="ECO:0007669"/>
    <property type="project" value="UniProtKB-KW"/>
</dbReference>
<keyword evidence="2 10" id="KW-0808">Transferase</keyword>
<dbReference type="GO" id="GO:0006629">
    <property type="term" value="P:lipid metabolic process"/>
    <property type="evidence" value="ECO:0007669"/>
    <property type="project" value="UniProtKB-KW"/>
</dbReference>
<dbReference type="Proteomes" id="UP000053690">
    <property type="component" value="Unassembled WGS sequence"/>
</dbReference>
<evidence type="ECO:0000256" key="6">
    <source>
        <dbReference type="ARBA" id="ARBA00023136"/>
    </source>
</evidence>
<evidence type="ECO:0000256" key="8">
    <source>
        <dbReference type="SAM" id="Phobius"/>
    </source>
</evidence>
<evidence type="ECO:0000256" key="1">
    <source>
        <dbReference type="ARBA" id="ARBA00004370"/>
    </source>
</evidence>
<evidence type="ECO:0000256" key="5">
    <source>
        <dbReference type="ARBA" id="ARBA00023098"/>
    </source>
</evidence>
<evidence type="ECO:0000313" key="10">
    <source>
        <dbReference type="EMBL" id="KUJ81822.1"/>
    </source>
</evidence>
<keyword evidence="3 8" id="KW-0812">Transmembrane</keyword>